<keyword evidence="1" id="KW-0472">Membrane</keyword>
<evidence type="ECO:0000256" key="1">
    <source>
        <dbReference type="SAM" id="Phobius"/>
    </source>
</evidence>
<accession>A0ABV2TMN7</accession>
<dbReference type="RefSeq" id="WP_354601653.1">
    <property type="nucleotide sequence ID" value="NZ_JBEWZI010000014.1"/>
</dbReference>
<dbReference type="InterPro" id="IPR013362">
    <property type="entry name" value="Pilus_4_PilV"/>
</dbReference>
<dbReference type="NCBIfam" id="TIGR02523">
    <property type="entry name" value="type_IV_pilV"/>
    <property type="match status" value="1"/>
</dbReference>
<dbReference type="Pfam" id="PF07963">
    <property type="entry name" value="N_methyl"/>
    <property type="match status" value="1"/>
</dbReference>
<organism evidence="2 3">
    <name type="scientific">Uliginosibacterium flavum</name>
    <dbReference type="NCBI Taxonomy" id="1396831"/>
    <lineage>
        <taxon>Bacteria</taxon>
        <taxon>Pseudomonadati</taxon>
        <taxon>Pseudomonadota</taxon>
        <taxon>Betaproteobacteria</taxon>
        <taxon>Rhodocyclales</taxon>
        <taxon>Zoogloeaceae</taxon>
        <taxon>Uliginosibacterium</taxon>
    </lineage>
</organism>
<name>A0ABV2TMN7_9RHOO</name>
<reference evidence="2 3" key="1">
    <citation type="submission" date="2024-07" db="EMBL/GenBank/DDBJ databases">
        <title>Uliginosibacterium flavum JJ3220;KACC:17644.</title>
        <authorList>
            <person name="Kim M.K."/>
        </authorList>
    </citation>
    <scope>NUCLEOTIDE SEQUENCE [LARGE SCALE GENOMIC DNA]</scope>
    <source>
        <strain evidence="2 3">KACC:17644</strain>
    </source>
</reference>
<evidence type="ECO:0000313" key="3">
    <source>
        <dbReference type="Proteomes" id="UP001549691"/>
    </source>
</evidence>
<dbReference type="NCBIfam" id="TIGR02532">
    <property type="entry name" value="IV_pilin_GFxxxE"/>
    <property type="match status" value="1"/>
</dbReference>
<proteinExistence type="predicted"/>
<keyword evidence="1" id="KW-0812">Transmembrane</keyword>
<protein>
    <submittedName>
        <fullName evidence="2">Type IV pilus modification protein PilV</fullName>
    </submittedName>
</protein>
<dbReference type="InterPro" id="IPR012902">
    <property type="entry name" value="N_methyl_site"/>
</dbReference>
<dbReference type="Proteomes" id="UP001549691">
    <property type="component" value="Unassembled WGS sequence"/>
</dbReference>
<keyword evidence="1" id="KW-1133">Transmembrane helix</keyword>
<feature type="transmembrane region" description="Helical" evidence="1">
    <location>
        <begin position="20"/>
        <end position="38"/>
    </location>
</feature>
<dbReference type="EMBL" id="JBEWZI010000014">
    <property type="protein sequence ID" value="MET7015191.1"/>
    <property type="molecule type" value="Genomic_DNA"/>
</dbReference>
<keyword evidence="3" id="KW-1185">Reference proteome</keyword>
<comment type="caution">
    <text evidence="2">The sequence shown here is derived from an EMBL/GenBank/DDBJ whole genome shotgun (WGS) entry which is preliminary data.</text>
</comment>
<evidence type="ECO:0000313" key="2">
    <source>
        <dbReference type="EMBL" id="MET7015191.1"/>
    </source>
</evidence>
<sequence>MLAEQSKSSKALAAQRGSTLIEVLIAVLVLSLGLLGALKLQVEGVRLNSDSRYTVLASTFAHDAMDALAFDRFNDKTTWTGIVEGTVANSLSEGRAREWLAALQRDLPDGKAAVGCVNKACSVLISWTPPGRDKVTARYDMYDN</sequence>
<gene>
    <name evidence="2" type="primary">pilV</name>
    <name evidence="2" type="ORF">ABXR19_13430</name>
</gene>